<dbReference type="InterPro" id="IPR023772">
    <property type="entry name" value="DNA-bd_HTH_TetR-type_CS"/>
</dbReference>
<dbReference type="PROSITE" id="PS50977">
    <property type="entry name" value="HTH_TETR_2"/>
    <property type="match status" value="1"/>
</dbReference>
<dbReference type="InterPro" id="IPR009057">
    <property type="entry name" value="Homeodomain-like_sf"/>
</dbReference>
<dbReference type="InterPro" id="IPR011075">
    <property type="entry name" value="TetR_C"/>
</dbReference>
<evidence type="ECO:0000313" key="6">
    <source>
        <dbReference type="EMBL" id="RCJ28445.1"/>
    </source>
</evidence>
<dbReference type="SUPFAM" id="SSF46689">
    <property type="entry name" value="Homeodomain-like"/>
    <property type="match status" value="1"/>
</dbReference>
<keyword evidence="2 4" id="KW-0238">DNA-binding</keyword>
<dbReference type="PRINTS" id="PR00455">
    <property type="entry name" value="HTHTETR"/>
</dbReference>
<protein>
    <submittedName>
        <fullName evidence="6">TetR family transcriptional regulator</fullName>
    </submittedName>
</protein>
<dbReference type="GO" id="GO:0003677">
    <property type="term" value="F:DNA binding"/>
    <property type="evidence" value="ECO:0007669"/>
    <property type="project" value="UniProtKB-UniRule"/>
</dbReference>
<dbReference type="Proteomes" id="UP000252107">
    <property type="component" value="Unassembled WGS sequence"/>
</dbReference>
<dbReference type="PANTHER" id="PTHR47506">
    <property type="entry name" value="TRANSCRIPTIONAL REGULATORY PROTEIN"/>
    <property type="match status" value="1"/>
</dbReference>
<keyword evidence="1" id="KW-0805">Transcription regulation</keyword>
<dbReference type="PROSITE" id="PS01081">
    <property type="entry name" value="HTH_TETR_1"/>
    <property type="match status" value="1"/>
</dbReference>
<feature type="DNA-binding region" description="H-T-H motif" evidence="4">
    <location>
        <begin position="40"/>
        <end position="59"/>
    </location>
</feature>
<evidence type="ECO:0000256" key="4">
    <source>
        <dbReference type="PROSITE-ProRule" id="PRU00335"/>
    </source>
</evidence>
<dbReference type="PANTHER" id="PTHR47506:SF1">
    <property type="entry name" value="HTH-TYPE TRANSCRIPTIONAL REGULATOR YJDC"/>
    <property type="match status" value="1"/>
</dbReference>
<feature type="domain" description="HTH tetR-type" evidence="5">
    <location>
        <begin position="17"/>
        <end position="77"/>
    </location>
</feature>
<comment type="caution">
    <text evidence="6">The sequence shown here is derived from an EMBL/GenBank/DDBJ whole genome shotgun (WGS) entry which is preliminary data.</text>
</comment>
<evidence type="ECO:0000256" key="3">
    <source>
        <dbReference type="ARBA" id="ARBA00023163"/>
    </source>
</evidence>
<dbReference type="SUPFAM" id="SSF48498">
    <property type="entry name" value="Tetracyclin repressor-like, C-terminal domain"/>
    <property type="match status" value="1"/>
</dbReference>
<dbReference type="InterPro" id="IPR036271">
    <property type="entry name" value="Tet_transcr_reg_TetR-rel_C_sf"/>
</dbReference>
<evidence type="ECO:0000259" key="5">
    <source>
        <dbReference type="PROSITE" id="PS50977"/>
    </source>
</evidence>
<proteinExistence type="predicted"/>
<evidence type="ECO:0000256" key="2">
    <source>
        <dbReference type="ARBA" id="ARBA00023125"/>
    </source>
</evidence>
<dbReference type="Pfam" id="PF00440">
    <property type="entry name" value="TetR_N"/>
    <property type="match status" value="1"/>
</dbReference>
<organism evidence="6 7">
    <name type="scientific">Nostoc minutum NIES-26</name>
    <dbReference type="NCBI Taxonomy" id="1844469"/>
    <lineage>
        <taxon>Bacteria</taxon>
        <taxon>Bacillati</taxon>
        <taxon>Cyanobacteriota</taxon>
        <taxon>Cyanophyceae</taxon>
        <taxon>Nostocales</taxon>
        <taxon>Nostocaceae</taxon>
        <taxon>Nostoc</taxon>
    </lineage>
</organism>
<name>A0A367QWD5_9NOSO</name>
<evidence type="ECO:0000256" key="1">
    <source>
        <dbReference type="ARBA" id="ARBA00023015"/>
    </source>
</evidence>
<dbReference type="EMBL" id="LXQD01000298">
    <property type="protein sequence ID" value="RCJ28445.1"/>
    <property type="molecule type" value="Genomic_DNA"/>
</dbReference>
<dbReference type="InterPro" id="IPR001647">
    <property type="entry name" value="HTH_TetR"/>
</dbReference>
<accession>A0A367QWD5</accession>
<gene>
    <name evidence="6" type="ORF">A6770_23560</name>
</gene>
<keyword evidence="7" id="KW-1185">Reference proteome</keyword>
<dbReference type="AlphaFoldDB" id="A0A367QWD5"/>
<dbReference type="Pfam" id="PF16925">
    <property type="entry name" value="TetR_C_13"/>
    <property type="match status" value="1"/>
</dbReference>
<keyword evidence="3" id="KW-0804">Transcription</keyword>
<evidence type="ECO:0000313" key="7">
    <source>
        <dbReference type="Proteomes" id="UP000252107"/>
    </source>
</evidence>
<reference evidence="6" key="1">
    <citation type="submission" date="2016-04" db="EMBL/GenBank/DDBJ databases">
        <authorList>
            <person name="Tabuchi Yagui T.R."/>
        </authorList>
    </citation>
    <scope>NUCLEOTIDE SEQUENCE [LARGE SCALE GENOMIC DNA]</scope>
    <source>
        <strain evidence="6">NIES-26</strain>
    </source>
</reference>
<sequence length="204" mass="22432">MSMKPEKTTAAMGRPREFNIDDALDRAMHVFWRKGYLGTSLSDLTEAMGINRPSLYAAFGNKESLFRKVLERYADGPSVYLREALKEPTARAVAERMMHGVVDLGTDSRNPPGCLWVHGTLSCGDPQDPIRQELSAYRASSETALRQRFEQAISEGDLPADSDPAALARFVLTINCGMSVLAATGATRAELLRVVETALQAWPK</sequence>
<dbReference type="Gene3D" id="1.10.10.60">
    <property type="entry name" value="Homeodomain-like"/>
    <property type="match status" value="1"/>
</dbReference>
<dbReference type="Gene3D" id="1.10.357.10">
    <property type="entry name" value="Tetracycline Repressor, domain 2"/>
    <property type="match status" value="1"/>
</dbReference>